<reference evidence="3 4" key="1">
    <citation type="submission" date="2017-11" db="EMBL/GenBank/DDBJ databases">
        <authorList>
            <person name="Founou R.C."/>
            <person name="Founou L."/>
            <person name="Allam M."/>
            <person name="Ismail A."/>
            <person name="Essack S.Y."/>
        </authorList>
    </citation>
    <scope>NUCLEOTIDE SEQUENCE [LARGE SCALE GENOMIC DNA]</scope>
    <source>
        <strain evidence="3 4">G811N2B1</strain>
    </source>
</reference>
<dbReference type="AlphaFoldDB" id="A0A2A1KDM7"/>
<dbReference type="RefSeq" id="WP_076689962.1">
    <property type="nucleotide sequence ID" value="NZ_CAJCFW010000010.1"/>
</dbReference>
<proteinExistence type="predicted"/>
<dbReference type="Proteomes" id="UP000238153">
    <property type="component" value="Unassembled WGS sequence"/>
</dbReference>
<organism evidence="3 4">
    <name type="scientific">Staphylococcus haemolyticus</name>
    <dbReference type="NCBI Taxonomy" id="1283"/>
    <lineage>
        <taxon>Bacteria</taxon>
        <taxon>Bacillati</taxon>
        <taxon>Bacillota</taxon>
        <taxon>Bacilli</taxon>
        <taxon>Bacillales</taxon>
        <taxon>Staphylococcaceae</taxon>
        <taxon>Staphylococcus</taxon>
    </lineage>
</organism>
<dbReference type="PANTHER" id="PTHR30487:SF0">
    <property type="entry name" value="PREPILIN LEADER PEPTIDASE_N-METHYLTRANSFERASE-RELATED"/>
    <property type="match status" value="1"/>
</dbReference>
<dbReference type="GO" id="GO:0005886">
    <property type="term" value="C:plasma membrane"/>
    <property type="evidence" value="ECO:0007669"/>
    <property type="project" value="TreeGrafter"/>
</dbReference>
<keyword evidence="1" id="KW-0472">Membrane</keyword>
<feature type="transmembrane region" description="Helical" evidence="1">
    <location>
        <begin position="124"/>
        <end position="155"/>
    </location>
</feature>
<gene>
    <name evidence="3" type="ORF">CV019_05675</name>
</gene>
<feature type="transmembrane region" description="Helical" evidence="1">
    <location>
        <begin position="175"/>
        <end position="199"/>
    </location>
</feature>
<protein>
    <recommendedName>
        <fullName evidence="2">Prepilin peptidase A24 N-terminal domain-containing protein</fullName>
    </recommendedName>
</protein>
<feature type="transmembrane region" description="Helical" evidence="1">
    <location>
        <begin position="72"/>
        <end position="88"/>
    </location>
</feature>
<accession>A0A2A1KDM7</accession>
<evidence type="ECO:0000313" key="3">
    <source>
        <dbReference type="EMBL" id="PPJ75442.1"/>
    </source>
</evidence>
<evidence type="ECO:0000259" key="2">
    <source>
        <dbReference type="Pfam" id="PF06750"/>
    </source>
</evidence>
<dbReference type="Pfam" id="PF06750">
    <property type="entry name" value="A24_N_bact"/>
    <property type="match status" value="1"/>
</dbReference>
<dbReference type="InterPro" id="IPR010627">
    <property type="entry name" value="Prepilin_pept_A24_N"/>
</dbReference>
<dbReference type="STRING" id="1283.ShL2_01148"/>
<dbReference type="GO" id="GO:0006465">
    <property type="term" value="P:signal peptide processing"/>
    <property type="evidence" value="ECO:0007669"/>
    <property type="project" value="TreeGrafter"/>
</dbReference>
<comment type="caution">
    <text evidence="3">The sequence shown here is derived from an EMBL/GenBank/DDBJ whole genome shotgun (WGS) entry which is preliminary data.</text>
</comment>
<sequence>MLVFLISYVCSVLFSFLYHLTNTNSLNLNYLVRRSKCDHCGRKLGWFELVPIFSFFILKGKSHCCNQKLKRHYIFGECFAFLIIPLIINFDTNVHFSLFITTYLFLLTMALYDLQTLTINIVMIILYTIVCAKITMIYFSTFIFFTLIFHLYYFLFPRQIGYGDILLLSILSCFFPYHFYLIFLLYTLLIAIIVSSILLIMKQQTYIPFVPFMFIGFIMTNYLYQNTLLYI</sequence>
<dbReference type="InterPro" id="IPR050882">
    <property type="entry name" value="Prepilin_peptidase/N-MTase"/>
</dbReference>
<feature type="domain" description="Prepilin peptidase A24 N-terminal" evidence="2">
    <location>
        <begin position="10"/>
        <end position="86"/>
    </location>
</feature>
<name>A0A2A1KDM7_STAHA</name>
<dbReference type="PANTHER" id="PTHR30487">
    <property type="entry name" value="TYPE 4 PREPILIN-LIKE PROTEINS LEADER PEPTIDE-PROCESSING ENZYME"/>
    <property type="match status" value="1"/>
</dbReference>
<keyword evidence="1" id="KW-0812">Transmembrane</keyword>
<dbReference type="Gene3D" id="1.20.120.1220">
    <property type="match status" value="1"/>
</dbReference>
<feature type="transmembrane region" description="Helical" evidence="1">
    <location>
        <begin position="206"/>
        <end position="224"/>
    </location>
</feature>
<evidence type="ECO:0000256" key="1">
    <source>
        <dbReference type="SAM" id="Phobius"/>
    </source>
</evidence>
<dbReference type="GO" id="GO:0004190">
    <property type="term" value="F:aspartic-type endopeptidase activity"/>
    <property type="evidence" value="ECO:0007669"/>
    <property type="project" value="TreeGrafter"/>
</dbReference>
<evidence type="ECO:0000313" key="4">
    <source>
        <dbReference type="Proteomes" id="UP000238153"/>
    </source>
</evidence>
<dbReference type="EMBL" id="PGWX01000266">
    <property type="protein sequence ID" value="PPJ75442.1"/>
    <property type="molecule type" value="Genomic_DNA"/>
</dbReference>
<keyword evidence="1" id="KW-1133">Transmembrane helix</keyword>